<sequence length="172" mass="17879">MRLPFTLVFTAVIAGATALPQDPGPDPPPVDDPPPDQPPAPIPAPPTDEPPAPGPPPATPVPDVPAPTVTGGPPGPICECGYTYCASVLQAMKEPWQVKQLAQAYCNTANATCPDNQPRTNVEEALFVCLCDDAEEKLGNQLDLLCGCDECLVVGPDFRGRCAAPCYGSCEG</sequence>
<proteinExistence type="predicted"/>
<evidence type="ECO:0000313" key="3">
    <source>
        <dbReference type="EMBL" id="KAK0385447.1"/>
    </source>
</evidence>
<organism evidence="3 4">
    <name type="scientific">Sarocladium strictum</name>
    <name type="common">Black bundle disease fungus</name>
    <name type="synonym">Acremonium strictum</name>
    <dbReference type="NCBI Taxonomy" id="5046"/>
    <lineage>
        <taxon>Eukaryota</taxon>
        <taxon>Fungi</taxon>
        <taxon>Dikarya</taxon>
        <taxon>Ascomycota</taxon>
        <taxon>Pezizomycotina</taxon>
        <taxon>Sordariomycetes</taxon>
        <taxon>Hypocreomycetidae</taxon>
        <taxon>Hypocreales</taxon>
        <taxon>Sarocladiaceae</taxon>
        <taxon>Sarocladium</taxon>
    </lineage>
</organism>
<name>A0AA39GDQ8_SARSR</name>
<feature type="chain" id="PRO_5041216584" evidence="2">
    <location>
        <begin position="19"/>
        <end position="172"/>
    </location>
</feature>
<gene>
    <name evidence="3" type="ORF">NLU13_7923</name>
</gene>
<dbReference type="EMBL" id="JAPDFR010000007">
    <property type="protein sequence ID" value="KAK0385447.1"/>
    <property type="molecule type" value="Genomic_DNA"/>
</dbReference>
<protein>
    <submittedName>
        <fullName evidence="3">Uncharacterized protein</fullName>
    </submittedName>
</protein>
<evidence type="ECO:0000256" key="2">
    <source>
        <dbReference type="SAM" id="SignalP"/>
    </source>
</evidence>
<feature type="compositionally biased region" description="Pro residues" evidence="1">
    <location>
        <begin position="22"/>
        <end position="65"/>
    </location>
</feature>
<reference evidence="3" key="1">
    <citation type="submission" date="2022-10" db="EMBL/GenBank/DDBJ databases">
        <title>Determination and structural analysis of whole genome sequence of Sarocladium strictum F4-1.</title>
        <authorList>
            <person name="Hu L."/>
            <person name="Jiang Y."/>
        </authorList>
    </citation>
    <scope>NUCLEOTIDE SEQUENCE</scope>
    <source>
        <strain evidence="3">F4-1</strain>
    </source>
</reference>
<keyword evidence="4" id="KW-1185">Reference proteome</keyword>
<keyword evidence="2" id="KW-0732">Signal</keyword>
<evidence type="ECO:0000313" key="4">
    <source>
        <dbReference type="Proteomes" id="UP001175261"/>
    </source>
</evidence>
<feature type="signal peptide" evidence="2">
    <location>
        <begin position="1"/>
        <end position="18"/>
    </location>
</feature>
<evidence type="ECO:0000256" key="1">
    <source>
        <dbReference type="SAM" id="MobiDB-lite"/>
    </source>
</evidence>
<feature type="region of interest" description="Disordered" evidence="1">
    <location>
        <begin position="17"/>
        <end position="68"/>
    </location>
</feature>
<comment type="caution">
    <text evidence="3">The sequence shown here is derived from an EMBL/GenBank/DDBJ whole genome shotgun (WGS) entry which is preliminary data.</text>
</comment>
<accession>A0AA39GDQ8</accession>
<dbReference type="AlphaFoldDB" id="A0AA39GDQ8"/>
<dbReference type="Proteomes" id="UP001175261">
    <property type="component" value="Unassembled WGS sequence"/>
</dbReference>